<reference evidence="3 4" key="1">
    <citation type="submission" date="2017-07" db="EMBL/GenBank/DDBJ databases">
        <title>Leptospira spp. isolated from tropical soils.</title>
        <authorList>
            <person name="Thibeaux R."/>
            <person name="Iraola G."/>
            <person name="Ferres I."/>
            <person name="Bierque E."/>
            <person name="Girault D."/>
            <person name="Soupe-Gilbert M.-E."/>
            <person name="Picardeau M."/>
            <person name="Goarant C."/>
        </authorList>
    </citation>
    <scope>NUCLEOTIDE SEQUENCE [LARGE SCALE GENOMIC DNA]</scope>
    <source>
        <strain evidence="1 4">FH2-B-C1</strain>
        <strain evidence="2 3">FH2-B-D1</strain>
    </source>
</reference>
<dbReference type="EMBL" id="NPDV01000002">
    <property type="protein sequence ID" value="PJZ54615.1"/>
    <property type="molecule type" value="Genomic_DNA"/>
</dbReference>
<evidence type="ECO:0000313" key="1">
    <source>
        <dbReference type="EMBL" id="PJZ54615.1"/>
    </source>
</evidence>
<comment type="caution">
    <text evidence="1">The sequence shown here is derived from an EMBL/GenBank/DDBJ whole genome shotgun (WGS) entry which is preliminary data.</text>
</comment>
<sequence>MRPNIGNESGPQSAGAIFEIPFDLAAESAPAPRGRSNRGYHESFLLMPISYSHGLPGRFVPDILPYLKKSFLIRTRNVICKRCKKE</sequence>
<organism evidence="1 4">
    <name type="scientific">Leptospira adleri</name>
    <dbReference type="NCBI Taxonomy" id="2023186"/>
    <lineage>
        <taxon>Bacteria</taxon>
        <taxon>Pseudomonadati</taxon>
        <taxon>Spirochaetota</taxon>
        <taxon>Spirochaetia</taxon>
        <taxon>Leptospirales</taxon>
        <taxon>Leptospiraceae</taxon>
        <taxon>Leptospira</taxon>
    </lineage>
</organism>
<evidence type="ECO:0000313" key="4">
    <source>
        <dbReference type="Proteomes" id="UP000232188"/>
    </source>
</evidence>
<dbReference type="EMBL" id="NPDU01000106">
    <property type="protein sequence ID" value="PJZ59669.1"/>
    <property type="molecule type" value="Genomic_DNA"/>
</dbReference>
<accession>A0A2M9YST1</accession>
<proteinExistence type="predicted"/>
<dbReference type="Proteomes" id="UP000232188">
    <property type="component" value="Unassembled WGS sequence"/>
</dbReference>
<evidence type="ECO:0000313" key="3">
    <source>
        <dbReference type="Proteomes" id="UP000232149"/>
    </source>
</evidence>
<protein>
    <submittedName>
        <fullName evidence="1">Uncharacterized protein</fullName>
    </submittedName>
</protein>
<dbReference type="Proteomes" id="UP000232149">
    <property type="component" value="Unassembled WGS sequence"/>
</dbReference>
<evidence type="ECO:0000313" key="2">
    <source>
        <dbReference type="EMBL" id="PJZ59669.1"/>
    </source>
</evidence>
<dbReference type="AlphaFoldDB" id="A0A2M9YST1"/>
<gene>
    <name evidence="2" type="ORF">CH376_22525</name>
    <name evidence="1" type="ORF">CH380_02500</name>
</gene>
<name>A0A2M9YST1_9LEPT</name>
<keyword evidence="3" id="KW-1185">Reference proteome</keyword>